<dbReference type="RefSeq" id="WP_112281083.1">
    <property type="nucleotide sequence ID" value="NZ_MASW01000002.1"/>
</dbReference>
<accession>A0A2V4AYJ0</accession>
<dbReference type="Proteomes" id="UP000249915">
    <property type="component" value="Unassembled WGS sequence"/>
</dbReference>
<organism evidence="1 2">
    <name type="scientific">Prauserella muralis</name>
    <dbReference type="NCBI Taxonomy" id="588067"/>
    <lineage>
        <taxon>Bacteria</taxon>
        <taxon>Bacillati</taxon>
        <taxon>Actinomycetota</taxon>
        <taxon>Actinomycetes</taxon>
        <taxon>Pseudonocardiales</taxon>
        <taxon>Pseudonocardiaceae</taxon>
        <taxon>Prauserella</taxon>
    </lineage>
</organism>
<dbReference type="EMBL" id="MASW01000002">
    <property type="protein sequence ID" value="PXY27081.1"/>
    <property type="molecule type" value="Genomic_DNA"/>
</dbReference>
<dbReference type="OrthoDB" id="4461339at2"/>
<name>A0A2V4AYJ0_9PSEU</name>
<dbReference type="AlphaFoldDB" id="A0A2V4AYJ0"/>
<dbReference type="PROSITE" id="PS51318">
    <property type="entry name" value="TAT"/>
    <property type="match status" value="1"/>
</dbReference>
<comment type="caution">
    <text evidence="1">The sequence shown here is derived from an EMBL/GenBank/DDBJ whole genome shotgun (WGS) entry which is preliminary data.</text>
</comment>
<evidence type="ECO:0000313" key="1">
    <source>
        <dbReference type="EMBL" id="PXY27081.1"/>
    </source>
</evidence>
<keyword evidence="2" id="KW-1185">Reference proteome</keyword>
<sequence length="326" mass="32878">MPATRSRFRRALLAAAVAVPAVTATVVTAVPAAAQEPPPAPQASAVPELRGAWAPLNRCPVDDPAMLAADGAATSALCLSAAASSGSMTIGEKTVPAGRTSLQFGVLRSGAGSATVAPSGGALVAEPVPVPGGLLNLMCPSDIPVLTSLCERVAGSPLNAVTATVESVGPPAGFDYVAGLVAGRPIVALPVRIRLDNPLLGGNCYLGSARDPIVLRPRNLGAPSASVVRFAADGTLDPAGEMGYLALSGTDQGDETFSVPEANGCGLFGALDWAVNAQLGLPSPAGSNSFVLERTETAVGGFYTPNQFTPDQGRQLAQRWHAAVVR</sequence>
<reference evidence="1 2" key="1">
    <citation type="submission" date="2016-07" db="EMBL/GenBank/DDBJ databases">
        <title>Draft genome sequence of Prauserella muralis DSM 45305, isolated from a mould-covered wall in an indoor environment.</title>
        <authorList>
            <person name="Ruckert C."/>
            <person name="Albersmeier A."/>
            <person name="Jiang C.-L."/>
            <person name="Jiang Y."/>
            <person name="Kalinowski J."/>
            <person name="Schneider O."/>
            <person name="Winkler A."/>
            <person name="Zotchev S.B."/>
        </authorList>
    </citation>
    <scope>NUCLEOTIDE SEQUENCE [LARGE SCALE GENOMIC DNA]</scope>
    <source>
        <strain evidence="1 2">DSM 45305</strain>
    </source>
</reference>
<protein>
    <submittedName>
        <fullName evidence="1">Uncharacterized protein</fullName>
    </submittedName>
</protein>
<dbReference type="InterPro" id="IPR006311">
    <property type="entry name" value="TAT_signal"/>
</dbReference>
<gene>
    <name evidence="1" type="ORF">BAY60_11385</name>
</gene>
<evidence type="ECO:0000313" key="2">
    <source>
        <dbReference type="Proteomes" id="UP000249915"/>
    </source>
</evidence>
<proteinExistence type="predicted"/>